<name>A0A023FDJ3_AMBCJ</name>
<reference evidence="1" key="1">
    <citation type="submission" date="2014-03" db="EMBL/GenBank/DDBJ databases">
        <title>The sialotranscriptome of Amblyomma triste, Amblyomma parvum and Amblyomma cajennense ticks, uncovered by 454-based RNA-seq.</title>
        <authorList>
            <person name="Garcia G.R."/>
            <person name="Gardinassi L.G."/>
            <person name="Ribeiro J.M."/>
            <person name="Anatriello E."/>
            <person name="Ferreira B.R."/>
            <person name="Moreira H.N."/>
            <person name="Mafra C."/>
            <person name="Olegario M.M."/>
            <person name="Szabo P.J."/>
            <person name="Miranda-Santos I.K."/>
            <person name="Maruyama S.R."/>
        </authorList>
    </citation>
    <scope>NUCLEOTIDE SEQUENCE</scope>
    <source>
        <strain evidence="1">Uberlandia</strain>
        <tissue evidence="1">Salivary glands</tissue>
    </source>
</reference>
<proteinExistence type="evidence at transcript level"/>
<dbReference type="EMBL" id="GBBK01005663">
    <property type="protein sequence ID" value="JAC18819.1"/>
    <property type="molecule type" value="mRNA"/>
</dbReference>
<accession>A0A023FDJ3</accession>
<dbReference type="AlphaFoldDB" id="A0A023FDJ3"/>
<protein>
    <submittedName>
        <fullName evidence="1">Putative secreted protein</fullName>
    </submittedName>
</protein>
<evidence type="ECO:0000313" key="1">
    <source>
        <dbReference type="EMBL" id="JAC18819.1"/>
    </source>
</evidence>
<organism evidence="1">
    <name type="scientific">Amblyomma cajennense</name>
    <name type="common">Cayenne tick</name>
    <name type="synonym">Acarus cajennensis</name>
    <dbReference type="NCBI Taxonomy" id="34607"/>
    <lineage>
        <taxon>Eukaryota</taxon>
        <taxon>Metazoa</taxon>
        <taxon>Ecdysozoa</taxon>
        <taxon>Arthropoda</taxon>
        <taxon>Chelicerata</taxon>
        <taxon>Arachnida</taxon>
        <taxon>Acari</taxon>
        <taxon>Parasitiformes</taxon>
        <taxon>Ixodida</taxon>
        <taxon>Ixodoidea</taxon>
        <taxon>Ixodidae</taxon>
        <taxon>Amblyomminae</taxon>
        <taxon>Amblyomma</taxon>
    </lineage>
</organism>
<sequence length="86" mass="9629">MQFSGTQWALKLLLIAAPLDRSAFNGNLHFAALFITLLPYCQDQTNRDCCDAARLVAFTVTHHDNVCQVMHLSQDVTIHSIRSLSL</sequence>